<evidence type="ECO:0000313" key="2">
    <source>
        <dbReference type="EMBL" id="GAA0435664.1"/>
    </source>
</evidence>
<dbReference type="Proteomes" id="UP001501459">
    <property type="component" value="Unassembled WGS sequence"/>
</dbReference>
<reference evidence="2 3" key="1">
    <citation type="journal article" date="2019" name="Int. J. Syst. Evol. Microbiol.">
        <title>The Global Catalogue of Microorganisms (GCM) 10K type strain sequencing project: providing services to taxonomists for standard genome sequencing and annotation.</title>
        <authorList>
            <consortium name="The Broad Institute Genomics Platform"/>
            <consortium name="The Broad Institute Genome Sequencing Center for Infectious Disease"/>
            <person name="Wu L."/>
            <person name="Ma J."/>
        </authorList>
    </citation>
    <scope>NUCLEOTIDE SEQUENCE [LARGE SCALE GENOMIC DNA]</scope>
    <source>
        <strain evidence="2 3">JCM 12149</strain>
    </source>
</reference>
<dbReference type="Pfam" id="PF07883">
    <property type="entry name" value="Cupin_2"/>
    <property type="match status" value="1"/>
</dbReference>
<feature type="domain" description="Cupin type-2" evidence="1">
    <location>
        <begin position="9"/>
        <end position="56"/>
    </location>
</feature>
<dbReference type="RefSeq" id="WP_343751613.1">
    <property type="nucleotide sequence ID" value="NZ_BAAADM010000028.1"/>
</dbReference>
<comment type="caution">
    <text evidence="2">The sequence shown here is derived from an EMBL/GenBank/DDBJ whole genome shotgun (WGS) entry which is preliminary data.</text>
</comment>
<keyword evidence="3" id="KW-1185">Reference proteome</keyword>
<protein>
    <recommendedName>
        <fullName evidence="1">Cupin type-2 domain-containing protein</fullName>
    </recommendedName>
</protein>
<proteinExistence type="predicted"/>
<dbReference type="InterPro" id="IPR011051">
    <property type="entry name" value="RmlC_Cupin_sf"/>
</dbReference>
<dbReference type="EMBL" id="BAAADM010000028">
    <property type="protein sequence ID" value="GAA0435664.1"/>
    <property type="molecule type" value="Genomic_DNA"/>
</dbReference>
<sequence>MIKLTKLTLIVFQGEGYSIINGEKLEWEKGDVFFSPAWLEHEHCNTSDHENAVLYTIQDVPTVSGMGTWFLEEPVGTKTQHVVDEEVTNKDDILPKNKSAFLILIETR</sequence>
<accession>A0ABN0Z705</accession>
<evidence type="ECO:0000313" key="3">
    <source>
        <dbReference type="Proteomes" id="UP001501459"/>
    </source>
</evidence>
<dbReference type="InterPro" id="IPR014710">
    <property type="entry name" value="RmlC-like_jellyroll"/>
</dbReference>
<name>A0ABN0Z705_9BACI</name>
<gene>
    <name evidence="2" type="ORF">GCM10008983_10370</name>
</gene>
<dbReference type="SUPFAM" id="SSF51182">
    <property type="entry name" value="RmlC-like cupins"/>
    <property type="match status" value="1"/>
</dbReference>
<evidence type="ECO:0000259" key="1">
    <source>
        <dbReference type="Pfam" id="PF07883"/>
    </source>
</evidence>
<dbReference type="InterPro" id="IPR013096">
    <property type="entry name" value="Cupin_2"/>
</dbReference>
<dbReference type="Gene3D" id="2.60.120.10">
    <property type="entry name" value="Jelly Rolls"/>
    <property type="match status" value="1"/>
</dbReference>
<organism evidence="2 3">
    <name type="scientific">Lentibacillus halophilus</name>
    <dbReference type="NCBI Taxonomy" id="295065"/>
    <lineage>
        <taxon>Bacteria</taxon>
        <taxon>Bacillati</taxon>
        <taxon>Bacillota</taxon>
        <taxon>Bacilli</taxon>
        <taxon>Bacillales</taxon>
        <taxon>Bacillaceae</taxon>
        <taxon>Lentibacillus</taxon>
    </lineage>
</organism>